<reference evidence="7 8" key="1">
    <citation type="journal article" date="2010" name="Int. J. Syst. Evol. Microbiol.">
        <title>Bacillus horneckiae sp. nov., isolated from a spacecraft-assembly clean room.</title>
        <authorList>
            <person name="Vaishampayan P."/>
            <person name="Probst A."/>
            <person name="Krishnamurthi S."/>
            <person name="Ghosh S."/>
            <person name="Osman S."/>
            <person name="McDowall A."/>
            <person name="Ruckmani A."/>
            <person name="Mayilraj S."/>
            <person name="Venkateswaran K."/>
        </authorList>
    </citation>
    <scope>NUCLEOTIDE SEQUENCE [LARGE SCALE GENOMIC DNA]</scope>
    <source>
        <strain evidence="8">1PO1SC</strain>
    </source>
</reference>
<protein>
    <submittedName>
        <fullName evidence="7">DUF445 domain-containing protein</fullName>
    </submittedName>
</protein>
<dbReference type="InterPro" id="IPR016991">
    <property type="entry name" value="UCP032178"/>
</dbReference>
<evidence type="ECO:0000256" key="2">
    <source>
        <dbReference type="ARBA" id="ARBA00008053"/>
    </source>
</evidence>
<dbReference type="RefSeq" id="WP_066195813.1">
    <property type="nucleotide sequence ID" value="NZ_JAFDQP010000006.1"/>
</dbReference>
<accession>A0A2N0ZF20</accession>
<dbReference type="PANTHER" id="PTHR35791:SF1">
    <property type="entry name" value="UPF0754 MEMBRANE PROTEIN YHEB"/>
    <property type="match status" value="1"/>
</dbReference>
<dbReference type="Proteomes" id="UP000233343">
    <property type="component" value="Unassembled WGS sequence"/>
</dbReference>
<keyword evidence="4 6" id="KW-1133">Transmembrane helix</keyword>
<feature type="transmembrane region" description="Helical" evidence="6">
    <location>
        <begin position="6"/>
        <end position="26"/>
    </location>
</feature>
<dbReference type="Pfam" id="PF04286">
    <property type="entry name" value="DUF445"/>
    <property type="match status" value="1"/>
</dbReference>
<evidence type="ECO:0000256" key="4">
    <source>
        <dbReference type="ARBA" id="ARBA00022989"/>
    </source>
</evidence>
<dbReference type="InterPro" id="IPR007383">
    <property type="entry name" value="DUF445"/>
</dbReference>
<evidence type="ECO:0000313" key="7">
    <source>
        <dbReference type="EMBL" id="PKG28104.1"/>
    </source>
</evidence>
<evidence type="ECO:0000313" key="8">
    <source>
        <dbReference type="Proteomes" id="UP000233343"/>
    </source>
</evidence>
<organism evidence="7 8">
    <name type="scientific">Cytobacillus horneckiae</name>
    <dbReference type="NCBI Taxonomy" id="549687"/>
    <lineage>
        <taxon>Bacteria</taxon>
        <taxon>Bacillati</taxon>
        <taxon>Bacillota</taxon>
        <taxon>Bacilli</taxon>
        <taxon>Bacillales</taxon>
        <taxon>Bacillaceae</taxon>
        <taxon>Cytobacillus</taxon>
    </lineage>
</organism>
<evidence type="ECO:0000256" key="5">
    <source>
        <dbReference type="ARBA" id="ARBA00023136"/>
    </source>
</evidence>
<comment type="similarity">
    <text evidence="2">Belongs to the UPF0754 family.</text>
</comment>
<comment type="caution">
    <text evidence="7">The sequence shown here is derived from an EMBL/GenBank/DDBJ whole genome shotgun (WGS) entry which is preliminary data.</text>
</comment>
<sequence>MEILTTIVLMVVIGAIVGGVTNYLAIKMLFKPYKAIYIGKWRLPFTPGLIPKRRDEMAVQMGNLVVNHLLTAESIKLKLMNPIFQKEITGLVQTELSNVLDSEKSVNHLLDKWGISDGQKKTESYLNDWLERKYDELMETYRYQPIKNVLSPEIIAKGEEKIPVISKMIIQKGVDYFSSDEGKMRIQRMADDFVQGRSGMLRNMLQMFLGNVNLAEKIQPELIKFLNNEGTEEIITTLLMKEWHKLLEKETSLIEEQFDKEKIMRIIKSFFNNVASVPSVFNASISSLTVKFRPYLIDELAPSSVKMLTEWAAEKVEGLMKKLKLSEIVRDQVSSFSFERLEEMVFSIIRSELKMITFLGAFLGGLIGIIQGVLAVWIL</sequence>
<keyword evidence="8" id="KW-1185">Reference proteome</keyword>
<dbReference type="AlphaFoldDB" id="A0A2N0ZF20"/>
<evidence type="ECO:0000256" key="1">
    <source>
        <dbReference type="ARBA" id="ARBA00004236"/>
    </source>
</evidence>
<dbReference type="EMBL" id="PISD01000032">
    <property type="protein sequence ID" value="PKG28104.1"/>
    <property type="molecule type" value="Genomic_DNA"/>
</dbReference>
<feature type="transmembrane region" description="Helical" evidence="6">
    <location>
        <begin position="356"/>
        <end position="378"/>
    </location>
</feature>
<keyword evidence="3 6" id="KW-0812">Transmembrane</keyword>
<evidence type="ECO:0000256" key="3">
    <source>
        <dbReference type="ARBA" id="ARBA00022692"/>
    </source>
</evidence>
<dbReference type="PANTHER" id="PTHR35791">
    <property type="entry name" value="UPF0754 MEMBRANE PROTEIN YHEB"/>
    <property type="match status" value="1"/>
</dbReference>
<proteinExistence type="inferred from homology"/>
<name>A0A2N0ZF20_9BACI</name>
<gene>
    <name evidence="7" type="ORF">CWS20_15365</name>
</gene>
<dbReference type="GO" id="GO:0005886">
    <property type="term" value="C:plasma membrane"/>
    <property type="evidence" value="ECO:0007669"/>
    <property type="project" value="UniProtKB-SubCell"/>
</dbReference>
<dbReference type="PIRSF" id="PIRSF032178">
    <property type="entry name" value="UCP032178"/>
    <property type="match status" value="1"/>
</dbReference>
<keyword evidence="5 6" id="KW-0472">Membrane</keyword>
<comment type="subcellular location">
    <subcellularLocation>
        <location evidence="1">Cell membrane</location>
    </subcellularLocation>
</comment>
<evidence type="ECO:0000256" key="6">
    <source>
        <dbReference type="SAM" id="Phobius"/>
    </source>
</evidence>